<accession>A0A7G1N960</accession>
<proteinExistence type="predicted"/>
<dbReference type="KEGG" id="stui:GCM10017668_01690"/>
<feature type="compositionally biased region" description="Low complexity" evidence="1">
    <location>
        <begin position="64"/>
        <end position="80"/>
    </location>
</feature>
<dbReference type="Proteomes" id="UP000516373">
    <property type="component" value="Chromosome"/>
</dbReference>
<dbReference type="EMBL" id="AP023439">
    <property type="protein sequence ID" value="BCL18326.1"/>
    <property type="molecule type" value="Genomic_DNA"/>
</dbReference>
<protein>
    <submittedName>
        <fullName evidence="2">Uncharacterized protein</fullName>
    </submittedName>
</protein>
<name>A0A7G1N960_9ACTN</name>
<feature type="region of interest" description="Disordered" evidence="1">
    <location>
        <begin position="113"/>
        <end position="132"/>
    </location>
</feature>
<evidence type="ECO:0000313" key="3">
    <source>
        <dbReference type="Proteomes" id="UP000516373"/>
    </source>
</evidence>
<feature type="region of interest" description="Disordered" evidence="1">
    <location>
        <begin position="33"/>
        <end position="93"/>
    </location>
</feature>
<evidence type="ECO:0000256" key="1">
    <source>
        <dbReference type="SAM" id="MobiDB-lite"/>
    </source>
</evidence>
<evidence type="ECO:0000313" key="2">
    <source>
        <dbReference type="EMBL" id="BCL18326.1"/>
    </source>
</evidence>
<dbReference type="AlphaFoldDB" id="A0A7G1N960"/>
<gene>
    <name evidence="2" type="ORF">GCM10017668_01690</name>
</gene>
<sequence>MTRLAGQPRVGEPPPGLPDCLIRRLVQQELDRAHRGSLPAITGTVPADRGHPVGQVPHPNGRRGAATASGSAATGGISSAPVRMPAPDGRLPAMAHATPHRLFLTRPFAAQHTTPPALAVPRQDGTASAGRG</sequence>
<organism evidence="2 3">
    <name type="scientific">Streptomyces tuirus</name>
    <dbReference type="NCBI Taxonomy" id="68278"/>
    <lineage>
        <taxon>Bacteria</taxon>
        <taxon>Bacillati</taxon>
        <taxon>Actinomycetota</taxon>
        <taxon>Actinomycetes</taxon>
        <taxon>Kitasatosporales</taxon>
        <taxon>Streptomycetaceae</taxon>
        <taxon>Streptomyces</taxon>
    </lineage>
</organism>
<reference evidence="2 3" key="1">
    <citation type="journal article" date="2014" name="Int. J. Syst. Evol. Microbiol.">
        <title>Complete genome sequence of Corynebacterium casei LMG S-19264T (=DSM 44701T), isolated from a smear-ripened cheese.</title>
        <authorList>
            <consortium name="US DOE Joint Genome Institute (JGI-PGF)"/>
            <person name="Walter F."/>
            <person name="Albersmeier A."/>
            <person name="Kalinowski J."/>
            <person name="Ruckert C."/>
        </authorList>
    </citation>
    <scope>NUCLEOTIDE SEQUENCE [LARGE SCALE GENOMIC DNA]</scope>
    <source>
        <strain evidence="2 3">JCM 4255</strain>
    </source>
</reference>